<keyword evidence="9" id="KW-0547">Nucleotide-binding</keyword>
<evidence type="ECO:0000256" key="15">
    <source>
        <dbReference type="RuleBase" id="RU004249"/>
    </source>
</evidence>
<dbReference type="PANTHER" id="PTHR21499:SF3">
    <property type="entry name" value="ASPARTOKINASE"/>
    <property type="match status" value="1"/>
</dbReference>
<dbReference type="InterPro" id="IPR054352">
    <property type="entry name" value="ACT_Aspartokinase"/>
</dbReference>
<comment type="pathway">
    <text evidence="1 15">Amino-acid biosynthesis; L-lysine biosynthesis via DAP pathway; (S)-tetrahydrodipicolinate from L-aspartate: step 1/4.</text>
</comment>
<dbReference type="PIRSF" id="PIRSF000726">
    <property type="entry name" value="Asp_kin"/>
    <property type="match status" value="1"/>
</dbReference>
<evidence type="ECO:0000256" key="3">
    <source>
        <dbReference type="ARBA" id="ARBA00005139"/>
    </source>
</evidence>
<dbReference type="EMBL" id="CP123584">
    <property type="protein sequence ID" value="WZK90138.1"/>
    <property type="molecule type" value="Genomic_DNA"/>
</dbReference>
<comment type="pathway">
    <text evidence="2 15">Amino-acid biosynthesis; L-methionine biosynthesis via de novo pathway; L-homoserine from L-aspartate: step 1/3.</text>
</comment>
<evidence type="ECO:0000313" key="18">
    <source>
        <dbReference type="Proteomes" id="UP001623232"/>
    </source>
</evidence>
<dbReference type="NCBIfam" id="TIGR00657">
    <property type="entry name" value="asp_kinases"/>
    <property type="match status" value="1"/>
</dbReference>
<dbReference type="Gene3D" id="3.40.1160.10">
    <property type="entry name" value="Acetylglutamate kinase-like"/>
    <property type="match status" value="1"/>
</dbReference>
<dbReference type="NCBIfam" id="NF005155">
    <property type="entry name" value="PRK06635.1-4"/>
    <property type="match status" value="1"/>
</dbReference>
<evidence type="ECO:0000256" key="2">
    <source>
        <dbReference type="ARBA" id="ARBA00004986"/>
    </source>
</evidence>
<evidence type="ECO:0000256" key="9">
    <source>
        <dbReference type="ARBA" id="ARBA00022741"/>
    </source>
</evidence>
<dbReference type="InterPro" id="IPR036393">
    <property type="entry name" value="AceGlu_kinase-like_sf"/>
</dbReference>
<keyword evidence="7 15" id="KW-0028">Amino-acid biosynthesis</keyword>
<dbReference type="SUPFAM" id="SSF55021">
    <property type="entry name" value="ACT-like"/>
    <property type="match status" value="2"/>
</dbReference>
<keyword evidence="11" id="KW-0067">ATP-binding</keyword>
<dbReference type="RefSeq" id="WP_406648668.1">
    <property type="nucleotide sequence ID" value="NZ_CP123584.1"/>
</dbReference>
<dbReference type="Pfam" id="PF22468">
    <property type="entry name" value="ACT_9"/>
    <property type="match status" value="2"/>
</dbReference>
<dbReference type="InterPro" id="IPR001048">
    <property type="entry name" value="Asp/Glu/Uridylate_kinase"/>
</dbReference>
<dbReference type="EC" id="2.7.2.4" evidence="5 14"/>
<dbReference type="CDD" id="cd04261">
    <property type="entry name" value="AAK_AKii-LysC-BS"/>
    <property type="match status" value="1"/>
</dbReference>
<comment type="catalytic activity">
    <reaction evidence="13 14">
        <text>L-aspartate + ATP = 4-phospho-L-aspartate + ADP</text>
        <dbReference type="Rhea" id="RHEA:23776"/>
        <dbReference type="ChEBI" id="CHEBI:29991"/>
        <dbReference type="ChEBI" id="CHEBI:30616"/>
        <dbReference type="ChEBI" id="CHEBI:57535"/>
        <dbReference type="ChEBI" id="CHEBI:456216"/>
        <dbReference type="EC" id="2.7.2.4"/>
    </reaction>
</comment>
<evidence type="ECO:0000256" key="6">
    <source>
        <dbReference type="ARBA" id="ARBA00016273"/>
    </source>
</evidence>
<evidence type="ECO:0000256" key="4">
    <source>
        <dbReference type="ARBA" id="ARBA00010122"/>
    </source>
</evidence>
<dbReference type="PANTHER" id="PTHR21499">
    <property type="entry name" value="ASPARTATE KINASE"/>
    <property type="match status" value="1"/>
</dbReference>
<keyword evidence="12" id="KW-0457">Lysine biosynthesis</keyword>
<evidence type="ECO:0000256" key="1">
    <source>
        <dbReference type="ARBA" id="ARBA00004766"/>
    </source>
</evidence>
<evidence type="ECO:0000256" key="10">
    <source>
        <dbReference type="ARBA" id="ARBA00022777"/>
    </source>
</evidence>
<evidence type="ECO:0000313" key="17">
    <source>
        <dbReference type="EMBL" id="WZK90138.1"/>
    </source>
</evidence>
<keyword evidence="10 14" id="KW-0418">Kinase</keyword>
<dbReference type="Proteomes" id="UP001623232">
    <property type="component" value="Chromosome"/>
</dbReference>
<accession>A0ABZ2XW60</accession>
<proteinExistence type="inferred from homology"/>
<dbReference type="CDD" id="cd04923">
    <property type="entry name" value="ACT_AK-LysC-DapG-like_2"/>
    <property type="match status" value="1"/>
</dbReference>
<keyword evidence="8 14" id="KW-0808">Transferase</keyword>
<dbReference type="InterPro" id="IPR041740">
    <property type="entry name" value="AKii-LysC-BS"/>
</dbReference>
<comment type="similarity">
    <text evidence="4 14">Belongs to the aspartokinase family.</text>
</comment>
<evidence type="ECO:0000256" key="5">
    <source>
        <dbReference type="ARBA" id="ARBA00013059"/>
    </source>
</evidence>
<name>A0ABZ2XW60_9RHOB</name>
<dbReference type="PROSITE" id="PS51671">
    <property type="entry name" value="ACT"/>
    <property type="match status" value="1"/>
</dbReference>
<dbReference type="CDD" id="cd04913">
    <property type="entry name" value="ACT_AKii-LysC-BS-like_1"/>
    <property type="match status" value="1"/>
</dbReference>
<dbReference type="InterPro" id="IPR018042">
    <property type="entry name" value="Aspartate_kinase_CS"/>
</dbReference>
<organism evidence="17 18">
    <name type="scientific">Aliisedimentitalea scapharcae</name>
    <dbReference type="NCBI Taxonomy" id="1524259"/>
    <lineage>
        <taxon>Bacteria</taxon>
        <taxon>Pseudomonadati</taxon>
        <taxon>Pseudomonadota</taxon>
        <taxon>Alphaproteobacteria</taxon>
        <taxon>Rhodobacterales</taxon>
        <taxon>Roseobacteraceae</taxon>
        <taxon>Aliisedimentitalea</taxon>
    </lineage>
</organism>
<keyword evidence="18" id="KW-1185">Reference proteome</keyword>
<dbReference type="InterPro" id="IPR002912">
    <property type="entry name" value="ACT_dom"/>
</dbReference>
<comment type="pathway">
    <text evidence="3 15">Amino-acid biosynthesis; L-threonine biosynthesis; L-threonine from L-aspartate: step 1/5.</text>
</comment>
<dbReference type="InterPro" id="IPR045865">
    <property type="entry name" value="ACT-like_dom_sf"/>
</dbReference>
<evidence type="ECO:0000256" key="7">
    <source>
        <dbReference type="ARBA" id="ARBA00022605"/>
    </source>
</evidence>
<dbReference type="SUPFAM" id="SSF53633">
    <property type="entry name" value="Carbamate kinase-like"/>
    <property type="match status" value="1"/>
</dbReference>
<reference evidence="17 18" key="1">
    <citation type="submission" date="2023-04" db="EMBL/GenBank/DDBJ databases">
        <title>Complete genome sequence of Alisedimentitalea scapharcae.</title>
        <authorList>
            <person name="Rong J.-C."/>
            <person name="Yi M.-L."/>
            <person name="Zhao Q."/>
        </authorList>
    </citation>
    <scope>NUCLEOTIDE SEQUENCE [LARGE SCALE GENOMIC DNA]</scope>
    <source>
        <strain evidence="17 18">KCTC 42119</strain>
    </source>
</reference>
<evidence type="ECO:0000256" key="8">
    <source>
        <dbReference type="ARBA" id="ARBA00022679"/>
    </source>
</evidence>
<sequence length="412" mass="44512">MPTLVMKFGGTSVANLDRIRRAAKRVGVEVAKGYDVIVIVSAMSGKTNELVGWVNETSPLYDAREYDAVVSSGENVTAGLMALTLQEMDVPARSWQGWQVPLITTSAHSQARIEEIPPENINAKFAEGMRVAVIAGFQGISPEGRITTLGRGGSDTTAVAFAAAFGAERCDIYTDVDGVYTTDPRICDKARKLDKIAFEEMLELASLGAKVLQTRSVELAMRYKVKLRVLSSFEEQSDEAGTLVCDEEEIMESNVVAGVAYSRDEAQMTLISVADRPGIAAIIFTALSEGGVNVDMIVQNISEEGRTDMTFSCPTDQVTRAEKALLEIKDAGELNYAELDADTNVAKVSVVGIGMRSQSGVAAKMFKVLSDEGINIKVITTSEIKISVLIDRKYMELAVQALHDAFELDKAA</sequence>
<evidence type="ECO:0000256" key="12">
    <source>
        <dbReference type="ARBA" id="ARBA00023154"/>
    </source>
</evidence>
<protein>
    <recommendedName>
        <fullName evidence="6 14">Aspartokinase</fullName>
        <ecNumber evidence="5 14">2.7.2.4</ecNumber>
    </recommendedName>
</protein>
<dbReference type="GO" id="GO:0004072">
    <property type="term" value="F:aspartate kinase activity"/>
    <property type="evidence" value="ECO:0007669"/>
    <property type="project" value="UniProtKB-EC"/>
</dbReference>
<dbReference type="NCBIfam" id="TIGR00656">
    <property type="entry name" value="asp_kin_monofn"/>
    <property type="match status" value="1"/>
</dbReference>
<dbReference type="InterPro" id="IPR001341">
    <property type="entry name" value="Asp_kinase"/>
</dbReference>
<dbReference type="Pfam" id="PF00696">
    <property type="entry name" value="AA_kinase"/>
    <property type="match status" value="1"/>
</dbReference>
<gene>
    <name evidence="17" type="ORF">QEZ52_06205</name>
</gene>
<evidence type="ECO:0000256" key="14">
    <source>
        <dbReference type="RuleBase" id="RU003448"/>
    </source>
</evidence>
<evidence type="ECO:0000256" key="13">
    <source>
        <dbReference type="ARBA" id="ARBA00047872"/>
    </source>
</evidence>
<dbReference type="PROSITE" id="PS00324">
    <property type="entry name" value="ASPARTOKINASE"/>
    <property type="match status" value="1"/>
</dbReference>
<dbReference type="NCBIfam" id="NF005154">
    <property type="entry name" value="PRK06635.1-2"/>
    <property type="match status" value="1"/>
</dbReference>
<evidence type="ECO:0000256" key="11">
    <source>
        <dbReference type="ARBA" id="ARBA00022840"/>
    </source>
</evidence>
<dbReference type="InterPro" id="IPR005260">
    <property type="entry name" value="Asp_kin_monofn"/>
</dbReference>
<evidence type="ECO:0000259" key="16">
    <source>
        <dbReference type="PROSITE" id="PS51671"/>
    </source>
</evidence>
<feature type="domain" description="ACT" evidence="16">
    <location>
        <begin position="268"/>
        <end position="353"/>
    </location>
</feature>
<dbReference type="Gene3D" id="3.30.2130.10">
    <property type="entry name" value="VC0802-like"/>
    <property type="match status" value="1"/>
</dbReference>